<dbReference type="EMBL" id="JAAIUW010000007">
    <property type="protein sequence ID" value="KAF7823491.1"/>
    <property type="molecule type" value="Genomic_DNA"/>
</dbReference>
<proteinExistence type="predicted"/>
<sequence length="88" mass="9757">MAKPNRSLSRGTLRVLKQEINNKVRGIHENMNSNRKLMTLSSQAISDTVSLTEGMLNANMPITVYPATRESASTMTLLCPRFHANSIP</sequence>
<reference evidence="1" key="1">
    <citation type="submission" date="2020-09" db="EMBL/GenBank/DDBJ databases">
        <title>Genome-Enabled Discovery of Anthraquinone Biosynthesis in Senna tora.</title>
        <authorList>
            <person name="Kang S.-H."/>
            <person name="Pandey R.P."/>
            <person name="Lee C.-M."/>
            <person name="Sim J.-S."/>
            <person name="Jeong J.-T."/>
            <person name="Choi B.-S."/>
            <person name="Jung M."/>
            <person name="Ginzburg D."/>
            <person name="Zhao K."/>
            <person name="Won S.Y."/>
            <person name="Oh T.-J."/>
            <person name="Yu Y."/>
            <person name="Kim N.-H."/>
            <person name="Lee O.R."/>
            <person name="Lee T.-H."/>
            <person name="Bashyal P."/>
            <person name="Kim T.-S."/>
            <person name="Lee W.-H."/>
            <person name="Kawkins C."/>
            <person name="Kim C.-K."/>
            <person name="Kim J.S."/>
            <person name="Ahn B.O."/>
            <person name="Rhee S.Y."/>
            <person name="Sohng J.K."/>
        </authorList>
    </citation>
    <scope>NUCLEOTIDE SEQUENCE</scope>
    <source>
        <tissue evidence="1">Leaf</tissue>
    </source>
</reference>
<gene>
    <name evidence="1" type="ORF">G2W53_021635</name>
</gene>
<evidence type="ECO:0000313" key="2">
    <source>
        <dbReference type="Proteomes" id="UP000634136"/>
    </source>
</evidence>
<keyword evidence="2" id="KW-1185">Reference proteome</keyword>
<accession>A0A834WLA7</accession>
<name>A0A834WLA7_9FABA</name>
<evidence type="ECO:0000313" key="1">
    <source>
        <dbReference type="EMBL" id="KAF7823491.1"/>
    </source>
</evidence>
<organism evidence="1 2">
    <name type="scientific">Senna tora</name>
    <dbReference type="NCBI Taxonomy" id="362788"/>
    <lineage>
        <taxon>Eukaryota</taxon>
        <taxon>Viridiplantae</taxon>
        <taxon>Streptophyta</taxon>
        <taxon>Embryophyta</taxon>
        <taxon>Tracheophyta</taxon>
        <taxon>Spermatophyta</taxon>
        <taxon>Magnoliopsida</taxon>
        <taxon>eudicotyledons</taxon>
        <taxon>Gunneridae</taxon>
        <taxon>Pentapetalae</taxon>
        <taxon>rosids</taxon>
        <taxon>fabids</taxon>
        <taxon>Fabales</taxon>
        <taxon>Fabaceae</taxon>
        <taxon>Caesalpinioideae</taxon>
        <taxon>Cassia clade</taxon>
        <taxon>Senna</taxon>
    </lineage>
</organism>
<dbReference type="Proteomes" id="UP000634136">
    <property type="component" value="Unassembled WGS sequence"/>
</dbReference>
<dbReference type="AlphaFoldDB" id="A0A834WLA7"/>
<protein>
    <submittedName>
        <fullName evidence="1">Putative ribonuclease H protein</fullName>
    </submittedName>
</protein>
<comment type="caution">
    <text evidence="1">The sequence shown here is derived from an EMBL/GenBank/DDBJ whole genome shotgun (WGS) entry which is preliminary data.</text>
</comment>